<feature type="chain" id="PRO_5045773697" evidence="1">
    <location>
        <begin position="24"/>
        <end position="133"/>
    </location>
</feature>
<accession>A0ABW7IDW9</accession>
<evidence type="ECO:0000313" key="3">
    <source>
        <dbReference type="Proteomes" id="UP001607125"/>
    </source>
</evidence>
<evidence type="ECO:0000313" key="2">
    <source>
        <dbReference type="EMBL" id="MFH0259395.1"/>
    </source>
</evidence>
<dbReference type="Proteomes" id="UP001607125">
    <property type="component" value="Unassembled WGS sequence"/>
</dbReference>
<evidence type="ECO:0000256" key="1">
    <source>
        <dbReference type="SAM" id="SignalP"/>
    </source>
</evidence>
<feature type="signal peptide" evidence="1">
    <location>
        <begin position="1"/>
        <end position="23"/>
    </location>
</feature>
<dbReference type="RefSeq" id="WP_268681182.1">
    <property type="nucleotide sequence ID" value="NZ_JAPQMW010000071.1"/>
</dbReference>
<proteinExistence type="predicted"/>
<organism evidence="2 3">
    <name type="scientific">Vibrio barjaei</name>
    <dbReference type="NCBI Taxonomy" id="1676683"/>
    <lineage>
        <taxon>Bacteria</taxon>
        <taxon>Pseudomonadati</taxon>
        <taxon>Pseudomonadota</taxon>
        <taxon>Gammaproteobacteria</taxon>
        <taxon>Vibrionales</taxon>
        <taxon>Vibrionaceae</taxon>
        <taxon>Vibrio</taxon>
    </lineage>
</organism>
<name>A0ABW7IDW9_9VIBR</name>
<dbReference type="EMBL" id="JBIHSF010000004">
    <property type="protein sequence ID" value="MFH0259395.1"/>
    <property type="molecule type" value="Genomic_DNA"/>
</dbReference>
<gene>
    <name evidence="2" type="ORF">ACGRH2_02920</name>
</gene>
<comment type="caution">
    <text evidence="2">The sequence shown here is derived from an EMBL/GenBank/DDBJ whole genome shotgun (WGS) entry which is preliminary data.</text>
</comment>
<keyword evidence="3" id="KW-1185">Reference proteome</keyword>
<reference evidence="2 3" key="1">
    <citation type="submission" date="2024-10" db="EMBL/GenBank/DDBJ databases">
        <authorList>
            <person name="Yibar A."/>
            <person name="Saticioglu I.B."/>
            <person name="Duman M."/>
            <person name="Ajmi N."/>
            <person name="Gurler F."/>
            <person name="Ay H."/>
            <person name="Onuk E."/>
            <person name="Guler S."/>
            <person name="Romalde J.L."/>
        </authorList>
    </citation>
    <scope>NUCLEOTIDE SEQUENCE [LARGE SCALE GENOMIC DNA]</scope>
    <source>
        <strain evidence="2 3">1-TCBS-B</strain>
    </source>
</reference>
<sequence length="133" mass="14931">MKLSIRRILIVCLSVLVSTAVSANTLTNEQLCTAGLALAIDKQPRGINTKGLAGKQILLALKDGKNDWDYRCHVNRSSRTIKLEARESRLNDAYLKQSIHYDVSNNARAVEVKMKQRNGGFKSEKYQARQLKT</sequence>
<keyword evidence="1" id="KW-0732">Signal</keyword>
<protein>
    <submittedName>
        <fullName evidence="2">Uncharacterized protein</fullName>
    </submittedName>
</protein>